<gene>
    <name evidence="7" type="ORF">ElyMa_004132500</name>
</gene>
<feature type="transmembrane region" description="Helical" evidence="6">
    <location>
        <begin position="239"/>
        <end position="258"/>
    </location>
</feature>
<feature type="transmembrane region" description="Helical" evidence="6">
    <location>
        <begin position="208"/>
        <end position="227"/>
    </location>
</feature>
<comment type="subcellular location">
    <subcellularLocation>
        <location evidence="1">Membrane</location>
        <topology evidence="1">Multi-pass membrane protein</topology>
    </subcellularLocation>
</comment>
<feature type="region of interest" description="Disordered" evidence="5">
    <location>
        <begin position="52"/>
        <end position="94"/>
    </location>
</feature>
<evidence type="ECO:0000256" key="2">
    <source>
        <dbReference type="ARBA" id="ARBA00022692"/>
    </source>
</evidence>
<dbReference type="InterPro" id="IPR036259">
    <property type="entry name" value="MFS_trans_sf"/>
</dbReference>
<dbReference type="Pfam" id="PF07690">
    <property type="entry name" value="MFS_1"/>
    <property type="match status" value="1"/>
</dbReference>
<dbReference type="GO" id="GO:0016020">
    <property type="term" value="C:membrane"/>
    <property type="evidence" value="ECO:0007669"/>
    <property type="project" value="UniProtKB-SubCell"/>
</dbReference>
<keyword evidence="2 6" id="KW-0812">Transmembrane</keyword>
<evidence type="ECO:0000256" key="5">
    <source>
        <dbReference type="SAM" id="MobiDB-lite"/>
    </source>
</evidence>
<dbReference type="Proteomes" id="UP000762676">
    <property type="component" value="Unassembled WGS sequence"/>
</dbReference>
<dbReference type="EMBL" id="BMAT01008385">
    <property type="protein sequence ID" value="GFR83760.1"/>
    <property type="molecule type" value="Genomic_DNA"/>
</dbReference>
<evidence type="ECO:0000313" key="8">
    <source>
        <dbReference type="Proteomes" id="UP000762676"/>
    </source>
</evidence>
<feature type="transmembrane region" description="Helical" evidence="6">
    <location>
        <begin position="302"/>
        <end position="326"/>
    </location>
</feature>
<dbReference type="GO" id="GO:0022857">
    <property type="term" value="F:transmembrane transporter activity"/>
    <property type="evidence" value="ECO:0007669"/>
    <property type="project" value="InterPro"/>
</dbReference>
<dbReference type="Gene3D" id="1.20.1250.20">
    <property type="entry name" value="MFS general substrate transporter like domains"/>
    <property type="match status" value="1"/>
</dbReference>
<feature type="compositionally biased region" description="Basic and acidic residues" evidence="5">
    <location>
        <begin position="78"/>
        <end position="87"/>
    </location>
</feature>
<dbReference type="PANTHER" id="PTHR11662:SF399">
    <property type="entry name" value="FI19708P1-RELATED"/>
    <property type="match status" value="1"/>
</dbReference>
<evidence type="ECO:0000256" key="1">
    <source>
        <dbReference type="ARBA" id="ARBA00004141"/>
    </source>
</evidence>
<keyword evidence="3 6" id="KW-1133">Transmembrane helix</keyword>
<name>A0AAV4GF91_9GAST</name>
<keyword evidence="8" id="KW-1185">Reference proteome</keyword>
<organism evidence="7 8">
    <name type="scientific">Elysia marginata</name>
    <dbReference type="NCBI Taxonomy" id="1093978"/>
    <lineage>
        <taxon>Eukaryota</taxon>
        <taxon>Metazoa</taxon>
        <taxon>Spiralia</taxon>
        <taxon>Lophotrochozoa</taxon>
        <taxon>Mollusca</taxon>
        <taxon>Gastropoda</taxon>
        <taxon>Heterobranchia</taxon>
        <taxon>Euthyneura</taxon>
        <taxon>Panpulmonata</taxon>
        <taxon>Sacoglossa</taxon>
        <taxon>Placobranchoidea</taxon>
        <taxon>Plakobranchidae</taxon>
        <taxon>Elysia</taxon>
    </lineage>
</organism>
<feature type="transmembrane region" description="Helical" evidence="6">
    <location>
        <begin position="373"/>
        <end position="398"/>
    </location>
</feature>
<evidence type="ECO:0000256" key="4">
    <source>
        <dbReference type="ARBA" id="ARBA00023136"/>
    </source>
</evidence>
<dbReference type="AlphaFoldDB" id="A0AAV4GF91"/>
<dbReference type="SUPFAM" id="SSF103473">
    <property type="entry name" value="MFS general substrate transporter"/>
    <property type="match status" value="1"/>
</dbReference>
<dbReference type="PANTHER" id="PTHR11662">
    <property type="entry name" value="SOLUTE CARRIER FAMILY 17"/>
    <property type="match status" value="1"/>
</dbReference>
<sequence length="431" mass="47065">MVNEKGAFKGRKLSLDIEAASKAVNFRPSVWKSPTDPHPTLKEAKISFTLNYNNNRNGNNHAPTAKKAKSRKKKQKKTKGENSEGRDLSPITPPVIEPSLSFREKYFTWRYTMVLLLQASFMVALFLKNNMPVALVCMAKPPSAISSSAGSSSSPALANSSSRFSAMRDNSSSAVDWAATRVTPSGLVNSSQAMQKESTFEFDWDGRVQSLLLTATLLLSFSGPLVASALHTCINKKTLLTLGSIGAAVLTGLCPFAARISPYFLAAIRVVMGILFGFNVPVIGDSLAWWAPQGEKLMMVSLTFAGINIGSILTTFLSGFLCAIPVDNGWPFIFYVFDSEKAYIIAHRANLGDTEQKKKEKPPYGKILKSAPVLAYLGTGCCQLWVVNLLSSYLPIFYVDILGFTIQQVTIATTNDNRFFALRARSEGRSP</sequence>
<feature type="compositionally biased region" description="Basic residues" evidence="5">
    <location>
        <begin position="64"/>
        <end position="77"/>
    </location>
</feature>
<feature type="transmembrane region" description="Helical" evidence="6">
    <location>
        <begin position="109"/>
        <end position="127"/>
    </location>
</feature>
<evidence type="ECO:0000256" key="3">
    <source>
        <dbReference type="ARBA" id="ARBA00022989"/>
    </source>
</evidence>
<proteinExistence type="predicted"/>
<reference evidence="7 8" key="1">
    <citation type="journal article" date="2021" name="Elife">
        <title>Chloroplast acquisition without the gene transfer in kleptoplastic sea slugs, Plakobranchus ocellatus.</title>
        <authorList>
            <person name="Maeda T."/>
            <person name="Takahashi S."/>
            <person name="Yoshida T."/>
            <person name="Shimamura S."/>
            <person name="Takaki Y."/>
            <person name="Nagai Y."/>
            <person name="Toyoda A."/>
            <person name="Suzuki Y."/>
            <person name="Arimoto A."/>
            <person name="Ishii H."/>
            <person name="Satoh N."/>
            <person name="Nishiyama T."/>
            <person name="Hasebe M."/>
            <person name="Maruyama T."/>
            <person name="Minagawa J."/>
            <person name="Obokata J."/>
            <person name="Shigenobu S."/>
        </authorList>
    </citation>
    <scope>NUCLEOTIDE SEQUENCE [LARGE SCALE GENOMIC DNA]</scope>
</reference>
<keyword evidence="4 6" id="KW-0472">Membrane</keyword>
<feature type="transmembrane region" description="Helical" evidence="6">
    <location>
        <begin position="264"/>
        <end position="290"/>
    </location>
</feature>
<protein>
    <submittedName>
        <fullName evidence="7">Vesicular glutamate transporter 2</fullName>
    </submittedName>
</protein>
<dbReference type="GO" id="GO:0006820">
    <property type="term" value="P:monoatomic anion transport"/>
    <property type="evidence" value="ECO:0007669"/>
    <property type="project" value="TreeGrafter"/>
</dbReference>
<comment type="caution">
    <text evidence="7">The sequence shown here is derived from an EMBL/GenBank/DDBJ whole genome shotgun (WGS) entry which is preliminary data.</text>
</comment>
<accession>A0AAV4GF91</accession>
<evidence type="ECO:0000313" key="7">
    <source>
        <dbReference type="EMBL" id="GFR83760.1"/>
    </source>
</evidence>
<dbReference type="InterPro" id="IPR050382">
    <property type="entry name" value="MFS_Na/Anion_cotransporter"/>
</dbReference>
<dbReference type="InterPro" id="IPR011701">
    <property type="entry name" value="MFS"/>
</dbReference>
<evidence type="ECO:0000256" key="6">
    <source>
        <dbReference type="SAM" id="Phobius"/>
    </source>
</evidence>